<dbReference type="EMBL" id="JASZZN010000006">
    <property type="protein sequence ID" value="MDM4015863.1"/>
    <property type="molecule type" value="Genomic_DNA"/>
</dbReference>
<organism evidence="1 2">
    <name type="scientific">Roseiconus lacunae</name>
    <dbReference type="NCBI Taxonomy" id="2605694"/>
    <lineage>
        <taxon>Bacteria</taxon>
        <taxon>Pseudomonadati</taxon>
        <taxon>Planctomycetota</taxon>
        <taxon>Planctomycetia</taxon>
        <taxon>Pirellulales</taxon>
        <taxon>Pirellulaceae</taxon>
        <taxon>Roseiconus</taxon>
    </lineage>
</organism>
<gene>
    <name evidence="1" type="ORF">QTN89_10510</name>
</gene>
<keyword evidence="2" id="KW-1185">Reference proteome</keyword>
<name>A0ABT7PHQ6_9BACT</name>
<dbReference type="RefSeq" id="WP_289163409.1">
    <property type="nucleotide sequence ID" value="NZ_JASZZN010000006.1"/>
</dbReference>
<sequence length="314" mass="35447">MKKKPMHVGQAEAWIQQEEARLAAKQQKVDEAIQAGRKPSEQLVAECDECRDKIRFKRMRLDVEQASLSNATLIVRGQRVEVISCAKKTAKVQIAESDTIKQVSLAEIQIWPSSQRNADDALNRHEANIVAAKVQYAGAYRSWAESVGAELREAKSILQDSGNDAFLSWCKNRFGWSKPYVYCVLAAARVLAVLRQQNYDLYGRLPENESQCRELARVDESQVAELWCRSCETADDRGCQITANLIKQVRESANDAVPFEPLDPGIDYEFDREGFLQSVQDGIDQCPDKFLPHVLSDLRSILVSRRIKSARDTS</sequence>
<protein>
    <submittedName>
        <fullName evidence="1">Uncharacterized protein</fullName>
    </submittedName>
</protein>
<dbReference type="Proteomes" id="UP001239462">
    <property type="component" value="Unassembled WGS sequence"/>
</dbReference>
<proteinExistence type="predicted"/>
<accession>A0ABT7PHQ6</accession>
<reference evidence="1 2" key="1">
    <citation type="submission" date="2023-06" db="EMBL/GenBank/DDBJ databases">
        <title>Roseiconus lacunae JC819 isolated from Gulf of Mannar region, Tamil Nadu.</title>
        <authorList>
            <person name="Pk S."/>
            <person name="Ch S."/>
            <person name="Ch V.R."/>
        </authorList>
    </citation>
    <scope>NUCLEOTIDE SEQUENCE [LARGE SCALE GENOMIC DNA]</scope>
    <source>
        <strain evidence="1 2">JC819</strain>
    </source>
</reference>
<comment type="caution">
    <text evidence="1">The sequence shown here is derived from an EMBL/GenBank/DDBJ whole genome shotgun (WGS) entry which is preliminary data.</text>
</comment>
<evidence type="ECO:0000313" key="1">
    <source>
        <dbReference type="EMBL" id="MDM4015863.1"/>
    </source>
</evidence>
<evidence type="ECO:0000313" key="2">
    <source>
        <dbReference type="Proteomes" id="UP001239462"/>
    </source>
</evidence>